<accession>A0A9Q1EQQ9</accession>
<dbReference type="InterPro" id="IPR011042">
    <property type="entry name" value="6-blade_b-propeller_TolB-like"/>
</dbReference>
<reference evidence="1" key="1">
    <citation type="journal article" date="2023" name="Science">
        <title>Genome structures resolve the early diversification of teleost fishes.</title>
        <authorList>
            <person name="Parey E."/>
            <person name="Louis A."/>
            <person name="Montfort J."/>
            <person name="Bouchez O."/>
            <person name="Roques C."/>
            <person name="Iampietro C."/>
            <person name="Lluch J."/>
            <person name="Castinel A."/>
            <person name="Donnadieu C."/>
            <person name="Desvignes T."/>
            <person name="Floi Bucao C."/>
            <person name="Jouanno E."/>
            <person name="Wen M."/>
            <person name="Mejri S."/>
            <person name="Dirks R."/>
            <person name="Jansen H."/>
            <person name="Henkel C."/>
            <person name="Chen W.J."/>
            <person name="Zahm M."/>
            <person name="Cabau C."/>
            <person name="Klopp C."/>
            <person name="Thompson A.W."/>
            <person name="Robinson-Rechavi M."/>
            <person name="Braasch I."/>
            <person name="Lecointre G."/>
            <person name="Bobe J."/>
            <person name="Postlethwait J.H."/>
            <person name="Berthelot C."/>
            <person name="Roest Crollius H."/>
            <person name="Guiguen Y."/>
        </authorList>
    </citation>
    <scope>NUCLEOTIDE SEQUENCE</scope>
    <source>
        <strain evidence="1">WJC10195</strain>
    </source>
</reference>
<comment type="caution">
    <text evidence="1">The sequence shown here is derived from an EMBL/GenBank/DDBJ whole genome shotgun (WGS) entry which is preliminary data.</text>
</comment>
<organism evidence="1 2">
    <name type="scientific">Synaphobranchus kaupii</name>
    <name type="common">Kaup's arrowtooth eel</name>
    <dbReference type="NCBI Taxonomy" id="118154"/>
    <lineage>
        <taxon>Eukaryota</taxon>
        <taxon>Metazoa</taxon>
        <taxon>Chordata</taxon>
        <taxon>Craniata</taxon>
        <taxon>Vertebrata</taxon>
        <taxon>Euteleostomi</taxon>
        <taxon>Actinopterygii</taxon>
        <taxon>Neopterygii</taxon>
        <taxon>Teleostei</taxon>
        <taxon>Anguilliformes</taxon>
        <taxon>Synaphobranchidae</taxon>
        <taxon>Synaphobranchus</taxon>
    </lineage>
</organism>
<protein>
    <submittedName>
        <fullName evidence="1">Uncharacterized protein</fullName>
    </submittedName>
</protein>
<sequence length="67" mass="7364">MEILLAEILFYSLSFVVNGSPLLLFANRRDVRLVDAEAGWAESAVVVSGLEDAAAVDFLFSEGLIFW</sequence>
<dbReference type="OrthoDB" id="72419at2759"/>
<evidence type="ECO:0000313" key="1">
    <source>
        <dbReference type="EMBL" id="KAJ8343235.1"/>
    </source>
</evidence>
<proteinExistence type="predicted"/>
<dbReference type="Proteomes" id="UP001152622">
    <property type="component" value="Chromosome 13"/>
</dbReference>
<dbReference type="Gene3D" id="2.120.10.30">
    <property type="entry name" value="TolB, C-terminal domain"/>
    <property type="match status" value="1"/>
</dbReference>
<evidence type="ECO:0000313" key="2">
    <source>
        <dbReference type="Proteomes" id="UP001152622"/>
    </source>
</evidence>
<dbReference type="AlphaFoldDB" id="A0A9Q1EQQ9"/>
<keyword evidence="2" id="KW-1185">Reference proteome</keyword>
<dbReference type="EMBL" id="JAINUF010000013">
    <property type="protein sequence ID" value="KAJ8343235.1"/>
    <property type="molecule type" value="Genomic_DNA"/>
</dbReference>
<feature type="non-terminal residue" evidence="1">
    <location>
        <position position="1"/>
    </location>
</feature>
<name>A0A9Q1EQQ9_SYNKA</name>
<gene>
    <name evidence="1" type="ORF">SKAU_G00305640</name>
</gene>